<keyword evidence="13" id="KW-1185">Reference proteome</keyword>
<dbReference type="PANTHER" id="PTHR45738:SF5">
    <property type="entry name" value="POLYPHOSPHOINOSITIDE PHOSPHATASE"/>
    <property type="match status" value="1"/>
</dbReference>
<proteinExistence type="inferred from homology"/>
<evidence type="ECO:0000256" key="2">
    <source>
        <dbReference type="ARBA" id="ARBA00004917"/>
    </source>
</evidence>
<dbReference type="NCBIfam" id="TIGR00114">
    <property type="entry name" value="lumazine-synth"/>
    <property type="match status" value="1"/>
</dbReference>
<keyword evidence="5" id="KW-0686">Riboflavin biosynthesis</keyword>
<dbReference type="Gene3D" id="3.40.50.960">
    <property type="entry name" value="Lumazine/riboflavin synthase"/>
    <property type="match status" value="2"/>
</dbReference>
<reference evidence="12" key="1">
    <citation type="journal article" date="2020" name="Nat. Commun.">
        <title>Large-scale genome sequencing of mycorrhizal fungi provides insights into the early evolution of symbiotic traits.</title>
        <authorList>
            <person name="Miyauchi S."/>
            <person name="Kiss E."/>
            <person name="Kuo A."/>
            <person name="Drula E."/>
            <person name="Kohler A."/>
            <person name="Sanchez-Garcia M."/>
            <person name="Morin E."/>
            <person name="Andreopoulos B."/>
            <person name="Barry K.W."/>
            <person name="Bonito G."/>
            <person name="Buee M."/>
            <person name="Carver A."/>
            <person name="Chen C."/>
            <person name="Cichocki N."/>
            <person name="Clum A."/>
            <person name="Culley D."/>
            <person name="Crous P.W."/>
            <person name="Fauchery L."/>
            <person name="Girlanda M."/>
            <person name="Hayes R.D."/>
            <person name="Keri Z."/>
            <person name="LaButti K."/>
            <person name="Lipzen A."/>
            <person name="Lombard V."/>
            <person name="Magnuson J."/>
            <person name="Maillard F."/>
            <person name="Murat C."/>
            <person name="Nolan M."/>
            <person name="Ohm R.A."/>
            <person name="Pangilinan J."/>
            <person name="Pereira M.F."/>
            <person name="Perotto S."/>
            <person name="Peter M."/>
            <person name="Pfister S."/>
            <person name="Riley R."/>
            <person name="Sitrit Y."/>
            <person name="Stielow J.B."/>
            <person name="Szollosi G."/>
            <person name="Zifcakova L."/>
            <person name="Stursova M."/>
            <person name="Spatafora J.W."/>
            <person name="Tedersoo L."/>
            <person name="Vaario L.M."/>
            <person name="Yamada A."/>
            <person name="Yan M."/>
            <person name="Wang P."/>
            <person name="Xu J."/>
            <person name="Bruns T."/>
            <person name="Baldrian P."/>
            <person name="Vilgalys R."/>
            <person name="Dunand C."/>
            <person name="Henrissat B."/>
            <person name="Grigoriev I.V."/>
            <person name="Hibbett D."/>
            <person name="Nagy L.G."/>
            <person name="Martin F.M."/>
        </authorList>
    </citation>
    <scope>NUCLEOTIDE SEQUENCE</scope>
    <source>
        <strain evidence="12">UP504</strain>
    </source>
</reference>
<evidence type="ECO:0000256" key="6">
    <source>
        <dbReference type="ARBA" id="ARBA00022679"/>
    </source>
</evidence>
<evidence type="ECO:0000256" key="1">
    <source>
        <dbReference type="ARBA" id="ARBA00004308"/>
    </source>
</evidence>
<name>A0A9P6DQP2_9AGAM</name>
<keyword evidence="7" id="KW-0378">Hydrolase</keyword>
<accession>A0A9P6DQP2</accession>
<dbReference type="EMBL" id="MU129002">
    <property type="protein sequence ID" value="KAF9511296.1"/>
    <property type="molecule type" value="Genomic_DNA"/>
</dbReference>
<dbReference type="SUPFAM" id="SSF52121">
    <property type="entry name" value="Lumazine synthase"/>
    <property type="match status" value="1"/>
</dbReference>
<dbReference type="PROSITE" id="PS50275">
    <property type="entry name" value="SAC"/>
    <property type="match status" value="1"/>
</dbReference>
<feature type="region of interest" description="Disordered" evidence="10">
    <location>
        <begin position="297"/>
        <end position="323"/>
    </location>
</feature>
<dbReference type="HAMAP" id="MF_00178">
    <property type="entry name" value="Lumazine_synth"/>
    <property type="match status" value="1"/>
</dbReference>
<organism evidence="12 13">
    <name type="scientific">Hydnum rufescens UP504</name>
    <dbReference type="NCBI Taxonomy" id="1448309"/>
    <lineage>
        <taxon>Eukaryota</taxon>
        <taxon>Fungi</taxon>
        <taxon>Dikarya</taxon>
        <taxon>Basidiomycota</taxon>
        <taxon>Agaricomycotina</taxon>
        <taxon>Agaricomycetes</taxon>
        <taxon>Cantharellales</taxon>
        <taxon>Hydnaceae</taxon>
        <taxon>Hydnum</taxon>
    </lineage>
</organism>
<gene>
    <name evidence="12" type="ORF">BS47DRAFT_1395206</name>
</gene>
<evidence type="ECO:0000256" key="3">
    <source>
        <dbReference type="ARBA" id="ARBA00007424"/>
    </source>
</evidence>
<dbReference type="EC" id="2.5.1.78" evidence="4"/>
<dbReference type="GO" id="GO:0046856">
    <property type="term" value="P:phosphatidylinositol dephosphorylation"/>
    <property type="evidence" value="ECO:0007669"/>
    <property type="project" value="InterPro"/>
</dbReference>
<evidence type="ECO:0000256" key="9">
    <source>
        <dbReference type="ARBA" id="ARBA00048785"/>
    </source>
</evidence>
<sequence>MSTIKGLVPSTTQYDGSNLRIAIIHARWNKQIIDALVDGAIRKLRERGVKEHNIVPQSVPGSFELPLACANVISASQIQASTSETPSQPFDAVIAIGVLIKGATMHFEYICDAVSHGLMKVQLDSGVPVIFGVLTALTEDQALDRAGLGRGEDKGHNHATSRGGPATSSAKNHGCGTALDRCQSRSFIKEAIVSRLMLPVVSATEKAEYEWYVEQPRALLTSSGTTAERKDLDICISLGTLVEAHKESEVSRFTAGMGEEAAGSGLEEFRAATSLLSVDSSKQAAISSPASSAKTFQTNAARSPLAETSPLHHNSVPRSSSTSSTLNLNRFVLYETRRRFYIVASNVSDALYCVMKIDRTTQDELILVEDDMVYSERQVQDLLRMLEEGNKGSGGLTRVGVFFGIVGFIRFTAGWYLVVISKRTVVALLGGHYLYHCEDTQMYQITYNQRVERPSEEQRLMAAFRHVDLSRNFYFSYTYDVTSTLQQNLTRPLSPVPSDQSTRSEPWRFNDRYAWNHHMLVDAFGQNGDATKSHWVLPLIYGHVDQAKLTVLGRVIFVTLIARRSRHFAGARYLKRGVNEEAGLDSNLFGNVANEVETEQIVSEALTTAFYSPAPRTQGNFSPPRRPSSLYTSYVQDSTNITPKPPIESASSCLSEFNVEPYRILIQVTVMDPFYSAAARHFDNLFERYGVPVIILNLIKFHESPSSFSEYTRCVNYLNQFLPDNKKMVYHAWDMSRAYKEKKQDVIGVLEDIAEECIHLTGFFHSGPEPYSHALRAESEDSISRHNRTSKWYHSDELCRLALTGQTQPTSFDSDAVNMLTQMYHDHGDSGALLPWFSPAFTDMWDPDHSAIALQYTGSALVNRVETYRRMPHWNSHSRDMIENIRRFYRKFDARNNSKDLNYSPFQPRVEAAQQLHPPRIMDGVRRWIGANHDLSSRKVSEKATNEVHLDLNHENEVLDPSSIEAIVSRLMLPVVSATEKAEYEWYVEQPRALLTSSGTTAERKDLDMYVAGVRMAMGEISELPHSDIPDKAYLSFVQNGTAAGVSGSVMDAGASRDAPPHGSVGFSYERWVASGTQRKVTGISYWDIMVVLPRIYATSKMLCNNISSSAAHSD</sequence>
<dbReference type="GO" id="GO:0009231">
    <property type="term" value="P:riboflavin biosynthetic process"/>
    <property type="evidence" value="ECO:0007669"/>
    <property type="project" value="UniProtKB-KW"/>
</dbReference>
<feature type="domain" description="SAC" evidence="11">
    <location>
        <begin position="464"/>
        <end position="858"/>
    </location>
</feature>
<dbReference type="GO" id="GO:0012505">
    <property type="term" value="C:endomembrane system"/>
    <property type="evidence" value="ECO:0007669"/>
    <property type="project" value="UniProtKB-SubCell"/>
</dbReference>
<dbReference type="Pfam" id="PF02383">
    <property type="entry name" value="Syja_N"/>
    <property type="match status" value="1"/>
</dbReference>
<dbReference type="InterPro" id="IPR002180">
    <property type="entry name" value="LS/RS"/>
</dbReference>
<dbReference type="OrthoDB" id="405996at2759"/>
<evidence type="ECO:0000313" key="13">
    <source>
        <dbReference type="Proteomes" id="UP000886523"/>
    </source>
</evidence>
<evidence type="ECO:0000256" key="8">
    <source>
        <dbReference type="ARBA" id="ARBA00023136"/>
    </source>
</evidence>
<dbReference type="GO" id="GO:0009349">
    <property type="term" value="C:riboflavin synthase complex"/>
    <property type="evidence" value="ECO:0007669"/>
    <property type="project" value="InterPro"/>
</dbReference>
<dbReference type="InterPro" id="IPR034964">
    <property type="entry name" value="LS"/>
</dbReference>
<dbReference type="PANTHER" id="PTHR45738">
    <property type="entry name" value="POLYPHOSPHOINOSITIDE PHOSPHATASE"/>
    <property type="match status" value="1"/>
</dbReference>
<comment type="subcellular location">
    <subcellularLocation>
        <location evidence="1">Endomembrane system</location>
    </subcellularLocation>
</comment>
<dbReference type="AlphaFoldDB" id="A0A9P6DQP2"/>
<evidence type="ECO:0000313" key="12">
    <source>
        <dbReference type="EMBL" id="KAF9511296.1"/>
    </source>
</evidence>
<evidence type="ECO:0000256" key="7">
    <source>
        <dbReference type="ARBA" id="ARBA00022801"/>
    </source>
</evidence>
<feature type="region of interest" description="Disordered" evidence="10">
    <location>
        <begin position="147"/>
        <end position="175"/>
    </location>
</feature>
<evidence type="ECO:0000256" key="4">
    <source>
        <dbReference type="ARBA" id="ARBA00012664"/>
    </source>
</evidence>
<evidence type="ECO:0000259" key="11">
    <source>
        <dbReference type="PROSITE" id="PS50275"/>
    </source>
</evidence>
<dbReference type="InterPro" id="IPR036467">
    <property type="entry name" value="LS/RS_sf"/>
</dbReference>
<dbReference type="Pfam" id="PF00885">
    <property type="entry name" value="DMRL_synthase"/>
    <property type="match status" value="1"/>
</dbReference>
<dbReference type="CDD" id="cd09209">
    <property type="entry name" value="Lumazine_synthase-I"/>
    <property type="match status" value="1"/>
</dbReference>
<keyword evidence="8" id="KW-0472">Membrane</keyword>
<dbReference type="InterPro" id="IPR043573">
    <property type="entry name" value="Fig4-like"/>
</dbReference>
<protein>
    <recommendedName>
        <fullName evidence="4">6,7-dimethyl-8-ribityllumazine synthase</fullName>
        <ecNumber evidence="4">2.5.1.78</ecNumber>
    </recommendedName>
</protein>
<comment type="catalytic activity">
    <reaction evidence="9">
        <text>(2S)-2-hydroxy-3-oxobutyl phosphate + 5-amino-6-(D-ribitylamino)uracil = 6,7-dimethyl-8-(1-D-ribityl)lumazine + phosphate + 2 H2O + H(+)</text>
        <dbReference type="Rhea" id="RHEA:26152"/>
        <dbReference type="ChEBI" id="CHEBI:15377"/>
        <dbReference type="ChEBI" id="CHEBI:15378"/>
        <dbReference type="ChEBI" id="CHEBI:15934"/>
        <dbReference type="ChEBI" id="CHEBI:43474"/>
        <dbReference type="ChEBI" id="CHEBI:58201"/>
        <dbReference type="ChEBI" id="CHEBI:58830"/>
        <dbReference type="EC" id="2.5.1.78"/>
    </reaction>
</comment>
<keyword evidence="6" id="KW-0808">Transferase</keyword>
<dbReference type="GO" id="GO:0000906">
    <property type="term" value="F:6,7-dimethyl-8-ribityllumazine synthase activity"/>
    <property type="evidence" value="ECO:0007669"/>
    <property type="project" value="UniProtKB-EC"/>
</dbReference>
<comment type="caution">
    <text evidence="12">The sequence shown here is derived from an EMBL/GenBank/DDBJ whole genome shotgun (WGS) entry which is preliminary data.</text>
</comment>
<dbReference type="Proteomes" id="UP000886523">
    <property type="component" value="Unassembled WGS sequence"/>
</dbReference>
<dbReference type="InterPro" id="IPR002013">
    <property type="entry name" value="SAC_dom"/>
</dbReference>
<evidence type="ECO:0000256" key="5">
    <source>
        <dbReference type="ARBA" id="ARBA00022619"/>
    </source>
</evidence>
<comment type="similarity">
    <text evidence="3">Belongs to the DMRL synthase family.</text>
</comment>
<comment type="pathway">
    <text evidence="2">Cofactor biosynthesis; riboflavin biosynthesis; riboflavin from 2-hydroxy-3-oxobutyl phosphate and 5-amino-6-(D-ribitylamino)uracil: step 1/2.</text>
</comment>
<dbReference type="GO" id="GO:0043813">
    <property type="term" value="F:phosphatidylinositol-3,5-bisphosphate 5-phosphatase activity"/>
    <property type="evidence" value="ECO:0007669"/>
    <property type="project" value="InterPro"/>
</dbReference>
<evidence type="ECO:0000256" key="10">
    <source>
        <dbReference type="SAM" id="MobiDB-lite"/>
    </source>
</evidence>